<dbReference type="InterPro" id="IPR036388">
    <property type="entry name" value="WH-like_DNA-bd_sf"/>
</dbReference>
<reference evidence="2" key="2">
    <citation type="journal article" date="2014" name="ISME J.">
        <title>Microbial stratification in low pH oxic and suboxic macroscopic growths along an acid mine drainage.</title>
        <authorList>
            <person name="Mendez-Garcia C."/>
            <person name="Mesa V."/>
            <person name="Sprenger R.R."/>
            <person name="Richter M."/>
            <person name="Diez M.S."/>
            <person name="Solano J."/>
            <person name="Bargiela R."/>
            <person name="Golyshina O.V."/>
            <person name="Manteca A."/>
            <person name="Ramos J.L."/>
            <person name="Gallego J.R."/>
            <person name="Llorente I."/>
            <person name="Martins Dos Santos V.A."/>
            <person name="Jensen O.N."/>
            <person name="Pelaez A.I."/>
            <person name="Sanchez J."/>
            <person name="Ferrer M."/>
        </authorList>
    </citation>
    <scope>NUCLEOTIDE SEQUENCE</scope>
</reference>
<dbReference type="Pfam" id="PF04326">
    <property type="entry name" value="SLFN_AlbA_2"/>
    <property type="match status" value="1"/>
</dbReference>
<dbReference type="PANTHER" id="PTHR30595:SF6">
    <property type="entry name" value="SCHLAFEN ALBA-2 DOMAIN-CONTAINING PROTEIN"/>
    <property type="match status" value="1"/>
</dbReference>
<dbReference type="SUPFAM" id="SSF46785">
    <property type="entry name" value="Winged helix' DNA-binding domain"/>
    <property type="match status" value="1"/>
</dbReference>
<gene>
    <name evidence="2" type="ORF">B1B_07547</name>
</gene>
<dbReference type="EMBL" id="AUZY01004803">
    <property type="protein sequence ID" value="EQD61726.1"/>
    <property type="molecule type" value="Genomic_DNA"/>
</dbReference>
<comment type="caution">
    <text evidence="2">The sequence shown here is derived from an EMBL/GenBank/DDBJ whole genome shotgun (WGS) entry which is preliminary data.</text>
</comment>
<name>T1AM89_9ZZZZ</name>
<dbReference type="AlphaFoldDB" id="T1AM89"/>
<dbReference type="InterPro" id="IPR038461">
    <property type="entry name" value="Schlafen_AlbA_2_dom_sf"/>
</dbReference>
<organism evidence="2">
    <name type="scientific">mine drainage metagenome</name>
    <dbReference type="NCBI Taxonomy" id="410659"/>
    <lineage>
        <taxon>unclassified sequences</taxon>
        <taxon>metagenomes</taxon>
        <taxon>ecological metagenomes</taxon>
    </lineage>
</organism>
<dbReference type="InterPro" id="IPR007421">
    <property type="entry name" value="Schlafen_AlbA_2_dom"/>
</dbReference>
<dbReference type="Gene3D" id="3.30.950.30">
    <property type="entry name" value="Schlafen, AAA domain"/>
    <property type="match status" value="1"/>
</dbReference>
<feature type="domain" description="Schlafen AlbA-2" evidence="1">
    <location>
        <begin position="14"/>
        <end position="123"/>
    </location>
</feature>
<sequence>MDLTALEARIAQGESLTQEFKGEERAPLNDRDLVEAVICLANAEGGLLLVGVEDDGRVTGTRPRHGSQTDPARLQALIRSRTVPGIEIAIEKVTTPHGEVLCLTVPRSVSVVATADGSCLRRVMGVRGPECVPYYPYQHAGRGPALGAEDFSAQPCREAGWRALDPLQFERARQLIAALRGDAALLELDDREMAKALRVVESVESELVPNIAGLLLFGRKADIERYVPTHQAAFQVLTADADVRVNEFFRNPLLELAELFQARFDARKQEREVQVGLIRVPIPDYAWSAFREALLNALFHRDYRRLGAAYVQRYPDRLEISSPGSFPEGVTPANILVHEPLPRNASLYEAAKRIGLVEQTGRGVDKVYFGQLRYGRPAPDYSRSDTTGVRLTLHGGQESMEFAAFVFERERAHGPITVEQMIILNRLFRERRLTSEQAAAEIQRSQHDARAVLERLIEEGLVEARGERRGRVYHLAAGFYGAVGQPEAYVRVHGLDAIWQEAAVLQFVQAHGRIKRENVMELCGLAGRQATLLLGRLVREGKLVQQGVRRGAYYEAVLKQEVRGEL</sequence>
<evidence type="ECO:0000259" key="1">
    <source>
        <dbReference type="Pfam" id="PF04326"/>
    </source>
</evidence>
<dbReference type="Gene3D" id="1.10.10.10">
    <property type="entry name" value="Winged helix-like DNA-binding domain superfamily/Winged helix DNA-binding domain"/>
    <property type="match status" value="2"/>
</dbReference>
<dbReference type="InterPro" id="IPR038475">
    <property type="entry name" value="RecG_C_sf"/>
</dbReference>
<dbReference type="Gene3D" id="3.30.565.60">
    <property type="match status" value="1"/>
</dbReference>
<protein>
    <submittedName>
        <fullName evidence="2">Transcriptional regulator</fullName>
    </submittedName>
</protein>
<reference evidence="2" key="1">
    <citation type="submission" date="2013-08" db="EMBL/GenBank/DDBJ databases">
        <authorList>
            <person name="Mendez C."/>
            <person name="Richter M."/>
            <person name="Ferrer M."/>
            <person name="Sanchez J."/>
        </authorList>
    </citation>
    <scope>NUCLEOTIDE SEQUENCE</scope>
</reference>
<dbReference type="Pfam" id="PF13749">
    <property type="entry name" value="HATPase_c_4"/>
    <property type="match status" value="1"/>
</dbReference>
<evidence type="ECO:0000313" key="2">
    <source>
        <dbReference type="EMBL" id="EQD61726.1"/>
    </source>
</evidence>
<accession>T1AM89</accession>
<proteinExistence type="predicted"/>
<dbReference type="InterPro" id="IPR036390">
    <property type="entry name" value="WH_DNA-bd_sf"/>
</dbReference>
<dbReference type="PANTHER" id="PTHR30595">
    <property type="entry name" value="GLPR-RELATED TRANSCRIPTIONAL REPRESSOR"/>
    <property type="match status" value="1"/>
</dbReference>